<dbReference type="InterPro" id="IPR018110">
    <property type="entry name" value="Mandel_Rmase/mucon_lact_enz_CS"/>
</dbReference>
<dbReference type="EMBL" id="CP064787">
    <property type="protein sequence ID" value="QSG07128.1"/>
    <property type="molecule type" value="Genomic_DNA"/>
</dbReference>
<dbReference type="SMART" id="SM00922">
    <property type="entry name" value="MR_MLE"/>
    <property type="match status" value="1"/>
</dbReference>
<keyword evidence="2 4" id="KW-0460">Magnesium</keyword>
<dbReference type="SUPFAM" id="SSF51604">
    <property type="entry name" value="Enolase C-terminal domain-like"/>
    <property type="match status" value="1"/>
</dbReference>
<feature type="binding site" evidence="4">
    <location>
        <position position="188"/>
    </location>
    <ligand>
        <name>Mg(2+)</name>
        <dbReference type="ChEBI" id="CHEBI:18420"/>
    </ligand>
</feature>
<comment type="cofactor">
    <cofactor evidence="4">
        <name>a divalent metal cation</name>
        <dbReference type="ChEBI" id="CHEBI:60240"/>
    </cofactor>
</comment>
<feature type="domain" description="Mandelate racemase/muconate lactonizing enzyme C-terminal" evidence="5">
    <location>
        <begin position="138"/>
        <end position="235"/>
    </location>
</feature>
<feature type="binding site" evidence="4">
    <location>
        <position position="238"/>
    </location>
    <ligand>
        <name>Mg(2+)</name>
        <dbReference type="ChEBI" id="CHEBI:18420"/>
    </ligand>
</feature>
<evidence type="ECO:0000256" key="1">
    <source>
        <dbReference type="ARBA" id="ARBA00022723"/>
    </source>
</evidence>
<comment type="pathway">
    <text evidence="4">Quinol/quinone metabolism; 1,4-dihydroxy-2-naphthoate biosynthesis; 1,4-dihydroxy-2-naphthoate from chorismate: step 4/7.</text>
</comment>
<comment type="function">
    <text evidence="4">Converts 2-succinyl-6-hydroxy-2,4-cyclohexadiene-1-carboxylate (SHCHC) to 2-succinylbenzoate (OSB).</text>
</comment>
<dbReference type="AlphaFoldDB" id="A0A897N4H3"/>
<accession>A0A897N4H3</accession>
<comment type="similarity">
    <text evidence="4">Belongs to the mandelate racemase/muconate lactonizing enzyme family. MenC type 1 subfamily.</text>
</comment>
<feature type="active site" description="Proton acceptor" evidence="4">
    <location>
        <position position="261"/>
    </location>
</feature>
<dbReference type="PANTHER" id="PTHR48073:SF2">
    <property type="entry name" value="O-SUCCINYLBENZOATE SYNTHASE"/>
    <property type="match status" value="1"/>
</dbReference>
<dbReference type="GO" id="GO:0043748">
    <property type="term" value="F:O-succinylbenzoate synthase activity"/>
    <property type="evidence" value="ECO:0007669"/>
    <property type="project" value="UniProtKB-EC"/>
</dbReference>
<organism evidence="6 7">
    <name type="scientific">Halapricum desulfuricans</name>
    <dbReference type="NCBI Taxonomy" id="2841257"/>
    <lineage>
        <taxon>Archaea</taxon>
        <taxon>Methanobacteriati</taxon>
        <taxon>Methanobacteriota</taxon>
        <taxon>Stenosarchaea group</taxon>
        <taxon>Halobacteria</taxon>
        <taxon>Halobacteriales</taxon>
        <taxon>Haloarculaceae</taxon>
        <taxon>Halapricum</taxon>
    </lineage>
</organism>
<comment type="pathway">
    <text evidence="4">Quinol/quinone metabolism; menaquinone biosynthesis.</text>
</comment>
<dbReference type="SFLD" id="SFLDG00180">
    <property type="entry name" value="muconate_cycloisomerase"/>
    <property type="match status" value="1"/>
</dbReference>
<evidence type="ECO:0000256" key="3">
    <source>
        <dbReference type="ARBA" id="ARBA00023239"/>
    </source>
</evidence>
<dbReference type="CDD" id="cd03320">
    <property type="entry name" value="OSBS"/>
    <property type="match status" value="1"/>
</dbReference>
<name>A0A897N4H3_9EURY</name>
<dbReference type="UniPathway" id="UPA00079"/>
<keyword evidence="4" id="KW-0474">Menaquinone biosynthesis</keyword>
<dbReference type="EC" id="4.2.1.113" evidence="4"/>
<dbReference type="SUPFAM" id="SSF54826">
    <property type="entry name" value="Enolase N-terminal domain-like"/>
    <property type="match status" value="1"/>
</dbReference>
<gene>
    <name evidence="6" type="primary">rspA4</name>
    <name evidence="4" type="synonym">menC</name>
    <name evidence="6" type="ORF">HSR121_2808</name>
</gene>
<dbReference type="InterPro" id="IPR013342">
    <property type="entry name" value="Mandelate_racemase_C"/>
</dbReference>
<proteinExistence type="inferred from homology"/>
<comment type="catalytic activity">
    <reaction evidence="4">
        <text>(1R,6R)-6-hydroxy-2-succinyl-cyclohexa-2,4-diene-1-carboxylate = 2-succinylbenzoate + H2O</text>
        <dbReference type="Rhea" id="RHEA:10196"/>
        <dbReference type="ChEBI" id="CHEBI:15377"/>
        <dbReference type="ChEBI" id="CHEBI:18325"/>
        <dbReference type="ChEBI" id="CHEBI:58689"/>
        <dbReference type="EC" id="4.2.1.113"/>
    </reaction>
</comment>
<reference evidence="6" key="1">
    <citation type="submission" date="2020-11" db="EMBL/GenBank/DDBJ databases">
        <title>Carbohydrate-dependent, anaerobic sulfur respiration: A novel catabolism in halophilic archaea.</title>
        <authorList>
            <person name="Sorokin D.Y."/>
            <person name="Messina E."/>
            <person name="Smedile F."/>
            <person name="La Cono V."/>
            <person name="Hallsworth J.E."/>
            <person name="Yakimov M.M."/>
        </authorList>
    </citation>
    <scope>NUCLEOTIDE SEQUENCE</scope>
    <source>
        <strain evidence="6">HSR12-1</strain>
    </source>
</reference>
<dbReference type="GO" id="GO:0009234">
    <property type="term" value="P:menaquinone biosynthetic process"/>
    <property type="evidence" value="ECO:0007669"/>
    <property type="project" value="UniProtKB-UniRule"/>
</dbReference>
<dbReference type="InterPro" id="IPR010196">
    <property type="entry name" value="OSB_synthase_MenC1"/>
</dbReference>
<evidence type="ECO:0000313" key="6">
    <source>
        <dbReference type="EMBL" id="QSG07128.1"/>
    </source>
</evidence>
<protein>
    <recommendedName>
        <fullName evidence="4">o-succinylbenzoate synthase</fullName>
        <shortName evidence="4">OSB synthase</shortName>
        <shortName evidence="4">OSBS</shortName>
        <ecNumber evidence="4">4.2.1.113</ecNumber>
    </recommendedName>
    <alternativeName>
        <fullName evidence="4">4-(2'-carboxyphenyl)-4-oxybutyric acid synthase</fullName>
    </alternativeName>
    <alternativeName>
        <fullName evidence="4">o-succinylbenzoic acid synthase</fullName>
    </alternativeName>
</protein>
<evidence type="ECO:0000259" key="5">
    <source>
        <dbReference type="SMART" id="SM00922"/>
    </source>
</evidence>
<dbReference type="Gene3D" id="3.30.390.10">
    <property type="entry name" value="Enolase-like, N-terminal domain"/>
    <property type="match status" value="1"/>
</dbReference>
<dbReference type="PROSITE" id="PS00909">
    <property type="entry name" value="MR_MLE_2"/>
    <property type="match status" value="1"/>
</dbReference>
<dbReference type="Proteomes" id="UP000663525">
    <property type="component" value="Chromosome"/>
</dbReference>
<evidence type="ECO:0000256" key="4">
    <source>
        <dbReference type="HAMAP-Rule" id="MF_00470"/>
    </source>
</evidence>
<dbReference type="RefSeq" id="WP_229113588.1">
    <property type="nucleotide sequence ID" value="NZ_CP064787.1"/>
</dbReference>
<dbReference type="SFLD" id="SFLDS00001">
    <property type="entry name" value="Enolase"/>
    <property type="match status" value="1"/>
</dbReference>
<dbReference type="Gene3D" id="3.20.20.120">
    <property type="entry name" value="Enolase-like C-terminal domain"/>
    <property type="match status" value="1"/>
</dbReference>
<evidence type="ECO:0000256" key="2">
    <source>
        <dbReference type="ARBA" id="ARBA00022842"/>
    </source>
</evidence>
<keyword evidence="1 4" id="KW-0479">Metal-binding</keyword>
<dbReference type="GeneID" id="68856346"/>
<dbReference type="HAMAP" id="MF_00470">
    <property type="entry name" value="MenC_1"/>
    <property type="match status" value="1"/>
</dbReference>
<evidence type="ECO:0000313" key="7">
    <source>
        <dbReference type="Proteomes" id="UP000663525"/>
    </source>
</evidence>
<dbReference type="GO" id="GO:0000287">
    <property type="term" value="F:magnesium ion binding"/>
    <property type="evidence" value="ECO:0007669"/>
    <property type="project" value="UniProtKB-UniRule"/>
</dbReference>
<dbReference type="InterPro" id="IPR029017">
    <property type="entry name" value="Enolase-like_N"/>
</dbReference>
<dbReference type="Pfam" id="PF13378">
    <property type="entry name" value="MR_MLE_C"/>
    <property type="match status" value="1"/>
</dbReference>
<feature type="binding site" evidence="4">
    <location>
        <position position="214"/>
    </location>
    <ligand>
        <name>Mg(2+)</name>
        <dbReference type="ChEBI" id="CHEBI:18420"/>
    </ligand>
</feature>
<dbReference type="SFLD" id="SFLDF00009">
    <property type="entry name" value="o-succinylbenzoate_synthase"/>
    <property type="match status" value="1"/>
</dbReference>
<dbReference type="InterPro" id="IPR029065">
    <property type="entry name" value="Enolase_C-like"/>
</dbReference>
<keyword evidence="3 4" id="KW-0456">Lyase</keyword>
<feature type="active site" description="Proton donor" evidence="4">
    <location>
        <position position="159"/>
    </location>
</feature>
<sequence>MRIDPFALELADPLVTAAGTIDAREGFTVTYRHRGERGVGEATPLPGWTESLEACREALDRAAAAADEDASDSDGSGHGPALLELDAAETPAARHGFATALLDADARADGVPLYRWFDADAGTVSSVPVNATVGDASVEATVEAAEEAVDAGFEALKCKVGARSVAEDARRLRAVREAVGEGVELRADANAAYDRETAREALEAFASADVSYVEQPLSADDLAGHRELREAAVDVALDESLVEHDPQTVFDADAADVLILKPMVLGGPDSAHALATRARERGIEPVVTTTIDGLIARTAAVHVAAAIPDVRACGLATADRLAVDLGPDPCPVADGTIPVPQPPGLGREVTL</sequence>
<dbReference type="GO" id="GO:0009063">
    <property type="term" value="P:amino acid catabolic process"/>
    <property type="evidence" value="ECO:0007669"/>
    <property type="project" value="InterPro"/>
</dbReference>
<dbReference type="UniPathway" id="UPA01057">
    <property type="reaction ID" value="UER00165"/>
</dbReference>
<dbReference type="PANTHER" id="PTHR48073">
    <property type="entry name" value="O-SUCCINYLBENZOATE SYNTHASE-RELATED"/>
    <property type="match status" value="1"/>
</dbReference>
<dbReference type="InterPro" id="IPR036849">
    <property type="entry name" value="Enolase-like_C_sf"/>
</dbReference>